<proteinExistence type="inferred from homology"/>
<dbReference type="InterPro" id="IPR038248">
    <property type="entry name" value="Dicer_dimer_sf"/>
</dbReference>
<dbReference type="InterPro" id="IPR027417">
    <property type="entry name" value="P-loop_NTPase"/>
</dbReference>
<dbReference type="OrthoDB" id="416741at2759"/>
<evidence type="ECO:0000313" key="30">
    <source>
        <dbReference type="Proteomes" id="UP000319257"/>
    </source>
</evidence>
<comment type="cofactor">
    <cofactor evidence="2">
        <name>Mg(2+)</name>
        <dbReference type="ChEBI" id="CHEBI:18420"/>
    </cofactor>
</comment>
<dbReference type="InterPro" id="IPR011545">
    <property type="entry name" value="DEAD/DEAH_box_helicase_dom"/>
</dbReference>
<dbReference type="RefSeq" id="XP_030994851.1">
    <property type="nucleotide sequence ID" value="XM_031140962.1"/>
</dbReference>
<dbReference type="GO" id="GO:0030422">
    <property type="term" value="P:siRNA processing"/>
    <property type="evidence" value="ECO:0007669"/>
    <property type="project" value="TreeGrafter"/>
</dbReference>
<dbReference type="Pfam" id="PF00636">
    <property type="entry name" value="Ribonuclease_3"/>
    <property type="match status" value="2"/>
</dbReference>
<comment type="caution">
    <text evidence="29">The sequence shown here is derived from an EMBL/GenBank/DDBJ whole genome shotgun (WGS) entry which is preliminary data.</text>
</comment>
<evidence type="ECO:0000259" key="27">
    <source>
        <dbReference type="PROSITE" id="PS51194"/>
    </source>
</evidence>
<accession>A0A507B975</accession>
<evidence type="ECO:0000256" key="17">
    <source>
        <dbReference type="ARBA" id="ARBA00023211"/>
    </source>
</evidence>
<dbReference type="SMART" id="SM00948">
    <property type="entry name" value="Proteasome_A_N"/>
    <property type="match status" value="1"/>
</dbReference>
<dbReference type="GO" id="GO:0005524">
    <property type="term" value="F:ATP binding"/>
    <property type="evidence" value="ECO:0007669"/>
    <property type="project" value="UniProtKB-KW"/>
</dbReference>
<evidence type="ECO:0000256" key="13">
    <source>
        <dbReference type="ARBA" id="ARBA00022842"/>
    </source>
</evidence>
<dbReference type="GO" id="GO:0050688">
    <property type="term" value="P:regulation of defense response to virus"/>
    <property type="evidence" value="ECO:0007669"/>
    <property type="project" value="UniProtKB-KW"/>
</dbReference>
<comment type="similarity">
    <text evidence="20">Belongs to the helicase family. Dicer subfamily.</text>
</comment>
<keyword evidence="6" id="KW-0930">Antiviral protein</keyword>
<keyword evidence="11" id="KW-0347">Helicase</keyword>
<evidence type="ECO:0000256" key="2">
    <source>
        <dbReference type="ARBA" id="ARBA00001946"/>
    </source>
</evidence>
<reference evidence="29 30" key="1">
    <citation type="submission" date="2019-06" db="EMBL/GenBank/DDBJ databases">
        <title>Draft genome sequence of the filamentous fungus Phialemoniopsis curvata isolated from diesel fuel.</title>
        <authorList>
            <person name="Varaljay V.A."/>
            <person name="Lyon W.J."/>
            <person name="Crouch A.L."/>
            <person name="Drake C.E."/>
            <person name="Hollomon J.M."/>
            <person name="Nadeau L.J."/>
            <person name="Nunn H.S."/>
            <person name="Stevenson B.S."/>
            <person name="Bojanowski C.L."/>
            <person name="Crookes-Goodson W.J."/>
        </authorList>
    </citation>
    <scope>NUCLEOTIDE SEQUENCE [LARGE SCALE GENOMIC DNA]</scope>
    <source>
        <strain evidence="29 30">D216</strain>
    </source>
</reference>
<gene>
    <name evidence="29" type="ORF">E0L32_006340</name>
</gene>
<dbReference type="CDD" id="cd03750">
    <property type="entry name" value="proteasome_alpha_type_2"/>
    <property type="match status" value="1"/>
</dbReference>
<evidence type="ECO:0000313" key="29">
    <source>
        <dbReference type="EMBL" id="TPX13140.1"/>
    </source>
</evidence>
<feature type="domain" description="RNase III" evidence="25">
    <location>
        <begin position="1272"/>
        <end position="1440"/>
    </location>
</feature>
<dbReference type="InterPro" id="IPR014001">
    <property type="entry name" value="Helicase_ATP-bd"/>
</dbReference>
<keyword evidence="7" id="KW-0479">Metal-binding</keyword>
<dbReference type="PROSITE" id="PS00388">
    <property type="entry name" value="PROTEASOME_ALPHA_1"/>
    <property type="match status" value="1"/>
</dbReference>
<evidence type="ECO:0000256" key="11">
    <source>
        <dbReference type="ARBA" id="ARBA00022806"/>
    </source>
</evidence>
<dbReference type="EMBL" id="SKBQ01000036">
    <property type="protein sequence ID" value="TPX13140.1"/>
    <property type="molecule type" value="Genomic_DNA"/>
</dbReference>
<dbReference type="InterPro" id="IPR023332">
    <property type="entry name" value="Proteasome_alpha-type"/>
</dbReference>
<feature type="domain" description="DRBM" evidence="24">
    <location>
        <begin position="1694"/>
        <end position="1767"/>
    </location>
</feature>
<evidence type="ECO:0000256" key="20">
    <source>
        <dbReference type="PROSITE-ProRule" id="PRU00657"/>
    </source>
</evidence>
<keyword evidence="22" id="KW-0175">Coiled coil</keyword>
<dbReference type="InterPro" id="IPR036389">
    <property type="entry name" value="RNase_III_sf"/>
</dbReference>
<dbReference type="Pfam" id="PF03368">
    <property type="entry name" value="Dicer_dimer"/>
    <property type="match status" value="1"/>
</dbReference>
<dbReference type="Pfam" id="PF00271">
    <property type="entry name" value="Helicase_C"/>
    <property type="match status" value="1"/>
</dbReference>
<dbReference type="Gene3D" id="1.10.1520.10">
    <property type="entry name" value="Ribonuclease III domain"/>
    <property type="match status" value="2"/>
</dbReference>
<dbReference type="GO" id="GO:0004525">
    <property type="term" value="F:ribonuclease III activity"/>
    <property type="evidence" value="ECO:0007669"/>
    <property type="project" value="InterPro"/>
</dbReference>
<evidence type="ECO:0000256" key="7">
    <source>
        <dbReference type="ARBA" id="ARBA00022723"/>
    </source>
</evidence>
<dbReference type="Gene3D" id="3.60.20.10">
    <property type="entry name" value="Glutamine Phosphoribosylpyrophosphate, subunit 1, domain 1"/>
    <property type="match status" value="1"/>
</dbReference>
<feature type="region of interest" description="Disordered" evidence="23">
    <location>
        <begin position="338"/>
        <end position="390"/>
    </location>
</feature>
<comment type="subcellular location">
    <subcellularLocation>
        <location evidence="4">Cytoplasm</location>
    </subcellularLocation>
    <subcellularLocation>
        <location evidence="3">Nucleus</location>
    </subcellularLocation>
</comment>
<dbReference type="InterPro" id="IPR001650">
    <property type="entry name" value="Helicase_C-like"/>
</dbReference>
<evidence type="ECO:0000256" key="21">
    <source>
        <dbReference type="PROSITE-ProRule" id="PRU00808"/>
    </source>
</evidence>
<keyword evidence="17" id="KW-0464">Manganese</keyword>
<sequence>MADRYSFSLTTFSPSGKLVQIEYALNAVNQGVTALGIKATNGIVLATEKKSSSPLADPSSLSKISHITPNIGMVYSGMGPDYRVLVDRARKVSHTGYKRIYNEYPPTRILVQDVARVMQEATQSGGVRPYGVSLLIAGWDEGILPEEEEKEELTETGEKKPSSKTGGIHKGGPMLYQVDPSGSYFPWKATAIGKSATSAKTFLEKRYTEGLELEDAVHIALLTLKETIEGEMNGDTIEIGIVGPPAEHLLGVEGVEGAVGPRFRKLSSQEIEDYLTNLPALLARPLRAPPRHGLKAWTYLSGPPEAYASAVPGFTTSSAFGASRTDRQRPAMAFYDDDIAPLTDSGDESASPGPELLLGDDGFPARYNSDQDASDSDSAPVGEEQQDEEEATVMAARAYQLEMLEASLEGNTIVAMDTGSGKTQVAVLRIIAELERSSPDKIIWFLAPTVPLCSQQYEVLASQVPAVQMKLLTGEDNVDSWSEQKVWDAALLNTRLVVSTYQVLLDALIHSFVKLGSLGLIIFDEAHNCSKRNPGRRIMTEFYWPAKNAKQSIPSILGLTASPVMGSRLEGLEELEQTLDAVCRSPTQHREELLAHVKRPTMMIDPYDKPVPASPRSDFTQNMLRLESVVQRLDILKDPYVIYLRQQNSEKSRRQLENTLMKHDTKVMKQVQSFCRKSVEICRDLGTWAADYYIHEVVRRYTLKMPKEHLLVDDLDDAEDLYLFNIFQAIQATPPPSAESLSGSNISPKLQALLDMLSAYDGNPVGIVFAKERATVAVLSHVLSIHPKLSARYSIGAMVGTSTGAGKRQDFLNLSQTEDLQSLHRFRNGKVNILVATSVLEEGIDVPACNLVVCLDRPESLKSFIQRRGRARLHSSQLHLFVARDSDGKSAEEWLALEDEMKRRYEDEMRELQELEMVEESDIPDFAPLRVEATGAQLTLDDAKSHLQHFCATLSSRKFVAWKPEYVIDAESAAPLLRATVLLPVSLPQALRQATSSRDWRSEKNACKDAAFQAYKALYHAKLLNDNLLPIRESDLGKEVELRASLANIKEQYNPWHSVARAWSSGTRSIHQCGLRLLDEEGSELCQFSALLPVSIPKFTPLSLYLDHHSTVPLTLESSQASTQVEMADALDHTSTLLAMSYGHRWPMSHRHQLVRFALPGTSLKTHLIGSRPFHPDIVTHKDGDQYLVRDELNCPYIYDTWVPSKPSINLVRDPYRGFEDSPEDMPYLIVKKWPKKAGFFQPQPPNEQQENPSSKPYARVLPAPECTVDQVSMLYARIGMLIPSITHALEVHLVASELLASTKLGELGISDLSLIKTAISAPSARESTDYERVEFLGDCILKLCTTINCASQNLHWPEGYLSLLKDKLVANSRLSRAAVALGLDQFIITRQFTLREWRTLYESDLTAPEDLDEQTRNLSTKTLADVVEALIGVSYIHGGMPKALHCISLFLPERNWQNLETGRAILYEAAPSDVKLPAILEPLEELIGYSFKKKSLLIEAMTHSSYNVPGTTACLERFEFIGDAILDSIVVNKLFTADGGPPLANYEMHLLRTALVNGDFLGFLVMEFGTKMLQCDIVAEGTRIVRHEVTTPLWKFMRHSSAELGAEQRAAERRHAAVRERILEALEGGQSYPWALLARLRAQKFYSDLFESLLGALWVDSGGDEAACEDLLERAGLLPYLRRALRDEIHMWHPKEELGRLADREKVVYAAEMREPDEEEGGGDTERYFVCRVTVGTDFSVEVGDGVSKDEVKIKAAEEAVRLWKERAARRVM</sequence>
<dbReference type="GO" id="GO:0005737">
    <property type="term" value="C:cytoplasm"/>
    <property type="evidence" value="ECO:0007669"/>
    <property type="project" value="UniProtKB-SubCell"/>
</dbReference>
<dbReference type="Pfam" id="PF10584">
    <property type="entry name" value="Proteasome_A_N"/>
    <property type="match status" value="1"/>
</dbReference>
<feature type="domain" description="Dicer dsRNA-binding fold" evidence="28">
    <location>
        <begin position="943"/>
        <end position="1038"/>
    </location>
</feature>
<dbReference type="SUPFAM" id="SSF69065">
    <property type="entry name" value="RNase III domain-like"/>
    <property type="match status" value="2"/>
</dbReference>
<dbReference type="PROSITE" id="PS50137">
    <property type="entry name" value="DS_RBD"/>
    <property type="match status" value="1"/>
</dbReference>
<keyword evidence="12" id="KW-0067">ATP-binding</keyword>
<evidence type="ECO:0000256" key="15">
    <source>
        <dbReference type="ARBA" id="ARBA00022942"/>
    </source>
</evidence>
<dbReference type="FunFam" id="3.60.20.10:FF:000048">
    <property type="entry name" value="Proteasome subunit alpha type-2"/>
    <property type="match status" value="1"/>
</dbReference>
<dbReference type="PROSITE" id="PS51194">
    <property type="entry name" value="HELICASE_CTER"/>
    <property type="match status" value="1"/>
</dbReference>
<comment type="subunit">
    <text evidence="19">The 26S proteasome consists of a 20S proteasome core and two 19S regulatory subunits. The 20S proteasome core is composed of 28 subunits that are arranged in four stacked rings, resulting in a barrel-shaped structure. The two end rings are each formed by seven alpha subunits, and the two central rings are each formed by seven beta subunits. The catalytic chamber with the active sites is on the inside of the barrel.</text>
</comment>
<evidence type="ECO:0000256" key="14">
    <source>
        <dbReference type="ARBA" id="ARBA00022884"/>
    </source>
</evidence>
<dbReference type="InParanoid" id="A0A507B975"/>
<dbReference type="PANTHER" id="PTHR14950:SF37">
    <property type="entry name" value="ENDORIBONUCLEASE DICER"/>
    <property type="match status" value="1"/>
</dbReference>
<keyword evidence="30" id="KW-1185">Reference proteome</keyword>
<organism evidence="29 30">
    <name type="scientific">Thyridium curvatum</name>
    <dbReference type="NCBI Taxonomy" id="1093900"/>
    <lineage>
        <taxon>Eukaryota</taxon>
        <taxon>Fungi</taxon>
        <taxon>Dikarya</taxon>
        <taxon>Ascomycota</taxon>
        <taxon>Pezizomycotina</taxon>
        <taxon>Sordariomycetes</taxon>
        <taxon>Sordariomycetidae</taxon>
        <taxon>Thyridiales</taxon>
        <taxon>Thyridiaceae</taxon>
        <taxon>Thyridium</taxon>
    </lineage>
</organism>
<dbReference type="SUPFAM" id="SSF56235">
    <property type="entry name" value="N-terminal nucleophile aminohydrolases (Ntn hydrolases)"/>
    <property type="match status" value="1"/>
</dbReference>
<dbReference type="InterPro" id="IPR029055">
    <property type="entry name" value="Ntn_hydrolases_N"/>
</dbReference>
<dbReference type="InterPro" id="IPR000999">
    <property type="entry name" value="RNase_III_dom"/>
</dbReference>
<dbReference type="GO" id="GO:0005634">
    <property type="term" value="C:nucleus"/>
    <property type="evidence" value="ECO:0007669"/>
    <property type="project" value="UniProtKB-SubCell"/>
</dbReference>
<comment type="cofactor">
    <cofactor evidence="1">
        <name>Mn(2+)</name>
        <dbReference type="ChEBI" id="CHEBI:29035"/>
    </cofactor>
</comment>
<evidence type="ECO:0000256" key="4">
    <source>
        <dbReference type="ARBA" id="ARBA00004496"/>
    </source>
</evidence>
<evidence type="ECO:0008006" key="31">
    <source>
        <dbReference type="Google" id="ProtNLM"/>
    </source>
</evidence>
<evidence type="ECO:0000256" key="6">
    <source>
        <dbReference type="ARBA" id="ARBA00022721"/>
    </source>
</evidence>
<dbReference type="SMART" id="SM00487">
    <property type="entry name" value="DEXDc"/>
    <property type="match status" value="1"/>
</dbReference>
<keyword evidence="9" id="KW-0547">Nucleotide-binding</keyword>
<feature type="domain" description="RNase III" evidence="25">
    <location>
        <begin position="1481"/>
        <end position="1663"/>
    </location>
</feature>
<evidence type="ECO:0000256" key="23">
    <source>
        <dbReference type="SAM" id="MobiDB-lite"/>
    </source>
</evidence>
<dbReference type="CDD" id="cd18034">
    <property type="entry name" value="DEXHc_dicer"/>
    <property type="match status" value="1"/>
</dbReference>
<evidence type="ECO:0000259" key="26">
    <source>
        <dbReference type="PROSITE" id="PS51192"/>
    </source>
</evidence>
<feature type="domain" description="Helicase C-terminal" evidence="27">
    <location>
        <begin position="749"/>
        <end position="923"/>
    </location>
</feature>
<dbReference type="PROSITE" id="PS51475">
    <property type="entry name" value="PROTEASOME_ALPHA_2"/>
    <property type="match status" value="1"/>
</dbReference>
<keyword evidence="18" id="KW-0539">Nucleus</keyword>
<evidence type="ECO:0000256" key="22">
    <source>
        <dbReference type="SAM" id="Coils"/>
    </source>
</evidence>
<evidence type="ECO:0000259" key="28">
    <source>
        <dbReference type="PROSITE" id="PS51327"/>
    </source>
</evidence>
<dbReference type="CDD" id="cd00048">
    <property type="entry name" value="DSRM_SF"/>
    <property type="match status" value="1"/>
</dbReference>
<dbReference type="InterPro" id="IPR000426">
    <property type="entry name" value="Proteasome_asu_N"/>
</dbReference>
<dbReference type="SMART" id="SM00490">
    <property type="entry name" value="HELICc"/>
    <property type="match status" value="1"/>
</dbReference>
<dbReference type="InterPro" id="IPR005034">
    <property type="entry name" value="Dicer_dimerisation"/>
</dbReference>
<name>A0A507B975_9PEZI</name>
<evidence type="ECO:0000256" key="12">
    <source>
        <dbReference type="ARBA" id="ARBA00022840"/>
    </source>
</evidence>
<dbReference type="STRING" id="1093900.A0A507B975"/>
<evidence type="ECO:0000259" key="25">
    <source>
        <dbReference type="PROSITE" id="PS50142"/>
    </source>
</evidence>
<dbReference type="PROSITE" id="PS50142">
    <property type="entry name" value="RNASE_3_2"/>
    <property type="match status" value="2"/>
</dbReference>
<keyword evidence="16" id="KW-0051">Antiviral defense</keyword>
<dbReference type="GO" id="GO:0046872">
    <property type="term" value="F:metal ion binding"/>
    <property type="evidence" value="ECO:0007669"/>
    <property type="project" value="UniProtKB-KW"/>
</dbReference>
<dbReference type="PROSITE" id="PS51192">
    <property type="entry name" value="HELICASE_ATP_BIND_1"/>
    <property type="match status" value="1"/>
</dbReference>
<dbReference type="GO" id="GO:0051607">
    <property type="term" value="P:defense response to virus"/>
    <property type="evidence" value="ECO:0007669"/>
    <property type="project" value="UniProtKB-KW"/>
</dbReference>
<keyword evidence="5" id="KW-0963">Cytoplasm</keyword>
<dbReference type="GO" id="GO:0004386">
    <property type="term" value="F:helicase activity"/>
    <property type="evidence" value="ECO:0007669"/>
    <property type="project" value="UniProtKB-KW"/>
</dbReference>
<evidence type="ECO:0000256" key="3">
    <source>
        <dbReference type="ARBA" id="ARBA00004123"/>
    </source>
</evidence>
<keyword evidence="15 21" id="KW-0647">Proteasome</keyword>
<dbReference type="SUPFAM" id="SSF52540">
    <property type="entry name" value="P-loop containing nucleoside triphosphate hydrolases"/>
    <property type="match status" value="1"/>
</dbReference>
<comment type="similarity">
    <text evidence="21">Belongs to the peptidase T1A family.</text>
</comment>
<dbReference type="PROSITE" id="PS51327">
    <property type="entry name" value="DICER_DSRBF"/>
    <property type="match status" value="1"/>
</dbReference>
<dbReference type="Gene3D" id="3.40.50.300">
    <property type="entry name" value="P-loop containing nucleotide triphosphate hydrolases"/>
    <property type="match status" value="2"/>
</dbReference>
<keyword evidence="13" id="KW-0460">Magnesium</keyword>
<dbReference type="CDD" id="cd00593">
    <property type="entry name" value="RIBOc"/>
    <property type="match status" value="2"/>
</dbReference>
<dbReference type="GO" id="GO:0019773">
    <property type="term" value="C:proteasome core complex, alpha-subunit complex"/>
    <property type="evidence" value="ECO:0007669"/>
    <property type="project" value="UniProtKB-UniRule"/>
</dbReference>
<keyword evidence="8" id="KW-0677">Repeat</keyword>
<feature type="region of interest" description="Disordered" evidence="23">
    <location>
        <begin position="149"/>
        <end position="172"/>
    </location>
</feature>
<keyword evidence="10" id="KW-0378">Hydrolase</keyword>
<dbReference type="InterPro" id="IPR014720">
    <property type="entry name" value="dsRBD_dom"/>
</dbReference>
<dbReference type="GeneID" id="41973787"/>
<evidence type="ECO:0000256" key="8">
    <source>
        <dbReference type="ARBA" id="ARBA00022737"/>
    </source>
</evidence>
<evidence type="ECO:0000259" key="24">
    <source>
        <dbReference type="PROSITE" id="PS50137"/>
    </source>
</evidence>
<dbReference type="PANTHER" id="PTHR14950">
    <property type="entry name" value="DICER-RELATED"/>
    <property type="match status" value="1"/>
</dbReference>
<evidence type="ECO:0000256" key="5">
    <source>
        <dbReference type="ARBA" id="ARBA00022490"/>
    </source>
</evidence>
<dbReference type="SMART" id="SM00535">
    <property type="entry name" value="RIBOc"/>
    <property type="match status" value="2"/>
</dbReference>
<protein>
    <recommendedName>
        <fullName evidence="31">Dicer-like protein 2</fullName>
    </recommendedName>
</protein>
<dbReference type="Proteomes" id="UP000319257">
    <property type="component" value="Unassembled WGS sequence"/>
</dbReference>
<feature type="domain" description="Helicase ATP-binding" evidence="26">
    <location>
        <begin position="403"/>
        <end position="581"/>
    </location>
</feature>
<dbReference type="Pfam" id="PF00227">
    <property type="entry name" value="Proteasome"/>
    <property type="match status" value="2"/>
</dbReference>
<feature type="coiled-coil region" evidence="22">
    <location>
        <begin position="895"/>
        <end position="922"/>
    </location>
</feature>
<dbReference type="Pfam" id="PF00270">
    <property type="entry name" value="DEAD"/>
    <property type="match status" value="1"/>
</dbReference>
<dbReference type="GO" id="GO:0006511">
    <property type="term" value="P:ubiquitin-dependent protein catabolic process"/>
    <property type="evidence" value="ECO:0007669"/>
    <property type="project" value="InterPro"/>
</dbReference>
<dbReference type="Gene3D" id="3.30.160.380">
    <property type="entry name" value="Dicer dimerisation domain"/>
    <property type="match status" value="1"/>
</dbReference>
<evidence type="ECO:0000256" key="9">
    <source>
        <dbReference type="ARBA" id="ARBA00022741"/>
    </source>
</evidence>
<evidence type="ECO:0000256" key="16">
    <source>
        <dbReference type="ARBA" id="ARBA00023118"/>
    </source>
</evidence>
<evidence type="ECO:0000256" key="10">
    <source>
        <dbReference type="ARBA" id="ARBA00022801"/>
    </source>
</evidence>
<evidence type="ECO:0000256" key="19">
    <source>
        <dbReference type="ARBA" id="ARBA00026071"/>
    </source>
</evidence>
<dbReference type="GO" id="GO:0003723">
    <property type="term" value="F:RNA binding"/>
    <property type="evidence" value="ECO:0007669"/>
    <property type="project" value="UniProtKB-UniRule"/>
</dbReference>
<dbReference type="InterPro" id="IPR001353">
    <property type="entry name" value="Proteasome_sua/b"/>
</dbReference>
<keyword evidence="14 20" id="KW-0694">RNA-binding</keyword>
<evidence type="ECO:0000256" key="1">
    <source>
        <dbReference type="ARBA" id="ARBA00001936"/>
    </source>
</evidence>
<evidence type="ECO:0000256" key="18">
    <source>
        <dbReference type="ARBA" id="ARBA00023242"/>
    </source>
</evidence>